<reference evidence="1" key="1">
    <citation type="submission" date="2022-02" db="EMBL/GenBank/DDBJ databases">
        <title>Plant Genome Project.</title>
        <authorList>
            <person name="Zhang R.-G."/>
        </authorList>
    </citation>
    <scope>NUCLEOTIDE SEQUENCE</scope>
    <source>
        <strain evidence="1">AT1</strain>
    </source>
</reference>
<protein>
    <submittedName>
        <fullName evidence="1">Uncharacterized protein</fullName>
    </submittedName>
</protein>
<name>A0ACC0PP19_RHOML</name>
<sequence>MQRLLLLPSSKKQAMASLPKRVPNFQVVHSIFIFVFVIILPIVSSSNSAVARASPATRTVEKQSEAVALLMWKASLANLTFHHGMKVVIALGSELVATRPVK</sequence>
<dbReference type="EMBL" id="CM046389">
    <property type="protein sequence ID" value="KAI8566886.1"/>
    <property type="molecule type" value="Genomic_DNA"/>
</dbReference>
<accession>A0ACC0PP19</accession>
<proteinExistence type="predicted"/>
<dbReference type="Proteomes" id="UP001062846">
    <property type="component" value="Chromosome 2"/>
</dbReference>
<evidence type="ECO:0000313" key="2">
    <source>
        <dbReference type="Proteomes" id="UP001062846"/>
    </source>
</evidence>
<comment type="caution">
    <text evidence="1">The sequence shown here is derived from an EMBL/GenBank/DDBJ whole genome shotgun (WGS) entry which is preliminary data.</text>
</comment>
<evidence type="ECO:0000313" key="1">
    <source>
        <dbReference type="EMBL" id="KAI8566886.1"/>
    </source>
</evidence>
<organism evidence="1 2">
    <name type="scientific">Rhododendron molle</name>
    <name type="common">Chinese azalea</name>
    <name type="synonym">Azalea mollis</name>
    <dbReference type="NCBI Taxonomy" id="49168"/>
    <lineage>
        <taxon>Eukaryota</taxon>
        <taxon>Viridiplantae</taxon>
        <taxon>Streptophyta</taxon>
        <taxon>Embryophyta</taxon>
        <taxon>Tracheophyta</taxon>
        <taxon>Spermatophyta</taxon>
        <taxon>Magnoliopsida</taxon>
        <taxon>eudicotyledons</taxon>
        <taxon>Gunneridae</taxon>
        <taxon>Pentapetalae</taxon>
        <taxon>asterids</taxon>
        <taxon>Ericales</taxon>
        <taxon>Ericaceae</taxon>
        <taxon>Ericoideae</taxon>
        <taxon>Rhodoreae</taxon>
        <taxon>Rhododendron</taxon>
    </lineage>
</organism>
<gene>
    <name evidence="1" type="ORF">RHMOL_Rhmol02G0077200</name>
</gene>
<keyword evidence="2" id="KW-1185">Reference proteome</keyword>